<keyword evidence="3" id="KW-0731">Sigma factor</keyword>
<dbReference type="OrthoDB" id="9784272at2"/>
<dbReference type="InterPro" id="IPR007630">
    <property type="entry name" value="RNA_pol_sigma70_r4"/>
</dbReference>
<evidence type="ECO:0000256" key="5">
    <source>
        <dbReference type="ARBA" id="ARBA00023163"/>
    </source>
</evidence>
<dbReference type="EMBL" id="SDHX01000001">
    <property type="protein sequence ID" value="RXK56012.1"/>
    <property type="molecule type" value="Genomic_DNA"/>
</dbReference>
<dbReference type="AlphaFoldDB" id="A0A4Q1CAV9"/>
<dbReference type="Pfam" id="PF04542">
    <property type="entry name" value="Sigma70_r2"/>
    <property type="match status" value="1"/>
</dbReference>
<dbReference type="GO" id="GO:0016987">
    <property type="term" value="F:sigma factor activity"/>
    <property type="evidence" value="ECO:0007669"/>
    <property type="project" value="UniProtKB-KW"/>
</dbReference>
<dbReference type="Pfam" id="PF04545">
    <property type="entry name" value="Sigma70_r4"/>
    <property type="match status" value="1"/>
</dbReference>
<accession>A0A4Q1CAV9</accession>
<dbReference type="Gene3D" id="1.10.10.10">
    <property type="entry name" value="Winged helix-like DNA-binding domain superfamily/Winged helix DNA-binding domain"/>
    <property type="match status" value="1"/>
</dbReference>
<dbReference type="PANTHER" id="PTHR43133:SF62">
    <property type="entry name" value="RNA POLYMERASE SIGMA FACTOR SIGZ"/>
    <property type="match status" value="1"/>
</dbReference>
<dbReference type="Gene3D" id="1.10.1740.10">
    <property type="match status" value="1"/>
</dbReference>
<name>A0A4Q1CAV9_9BACT</name>
<evidence type="ECO:0000256" key="2">
    <source>
        <dbReference type="ARBA" id="ARBA00023015"/>
    </source>
</evidence>
<evidence type="ECO:0000259" key="7">
    <source>
        <dbReference type="Pfam" id="PF04542"/>
    </source>
</evidence>
<dbReference type="InterPro" id="IPR013325">
    <property type="entry name" value="RNA_pol_sigma_r2"/>
</dbReference>
<evidence type="ECO:0000256" key="1">
    <source>
        <dbReference type="ARBA" id="ARBA00010641"/>
    </source>
</evidence>
<evidence type="ECO:0000313" key="10">
    <source>
        <dbReference type="Proteomes" id="UP000290218"/>
    </source>
</evidence>
<dbReference type="CDD" id="cd06171">
    <property type="entry name" value="Sigma70_r4"/>
    <property type="match status" value="1"/>
</dbReference>
<dbReference type="InterPro" id="IPR036388">
    <property type="entry name" value="WH-like_DNA-bd_sf"/>
</dbReference>
<dbReference type="InterPro" id="IPR007627">
    <property type="entry name" value="RNA_pol_sigma70_r2"/>
</dbReference>
<evidence type="ECO:0000259" key="8">
    <source>
        <dbReference type="Pfam" id="PF04545"/>
    </source>
</evidence>
<organism evidence="9 10">
    <name type="scientific">Oleiharenicola lentus</name>
    <dbReference type="NCBI Taxonomy" id="2508720"/>
    <lineage>
        <taxon>Bacteria</taxon>
        <taxon>Pseudomonadati</taxon>
        <taxon>Verrucomicrobiota</taxon>
        <taxon>Opitutia</taxon>
        <taxon>Opitutales</taxon>
        <taxon>Opitutaceae</taxon>
        <taxon>Oleiharenicola</taxon>
    </lineage>
</organism>
<feature type="domain" description="RNA polymerase sigma-70 region 4" evidence="8">
    <location>
        <begin position="168"/>
        <end position="216"/>
    </location>
</feature>
<dbReference type="GO" id="GO:0006352">
    <property type="term" value="P:DNA-templated transcription initiation"/>
    <property type="evidence" value="ECO:0007669"/>
    <property type="project" value="InterPro"/>
</dbReference>
<dbReference type="Proteomes" id="UP000290218">
    <property type="component" value="Unassembled WGS sequence"/>
</dbReference>
<sequence length="223" mass="24337">MLLATVSAHPVSGLRPSGREWGHAGRMSQGDPTPPNGDDRQQEQARLVAAMAKGDKQAMAALYDQLSGPLYSLAIRMLGDATEAQDLTQDIFIQLWRTAASYDAGRGSVFSWAVTLTRNRAIDRIRMRQRRSEILSTAAPDLQPAPAGEADSAGSLWLREKSAAVRAALAELAPDQQEAIELAFFGGLTQQEIAQRLKEPLGTIKARIRRGLLKLKDRLPARL</sequence>
<dbReference type="SUPFAM" id="SSF88659">
    <property type="entry name" value="Sigma3 and sigma4 domains of RNA polymerase sigma factors"/>
    <property type="match status" value="1"/>
</dbReference>
<protein>
    <submittedName>
        <fullName evidence="9">Sigma-70 family RNA polymerase sigma factor</fullName>
    </submittedName>
</protein>
<proteinExistence type="inferred from homology"/>
<comment type="similarity">
    <text evidence="1">Belongs to the sigma-70 factor family. ECF subfamily.</text>
</comment>
<evidence type="ECO:0000313" key="9">
    <source>
        <dbReference type="EMBL" id="RXK56012.1"/>
    </source>
</evidence>
<evidence type="ECO:0000256" key="4">
    <source>
        <dbReference type="ARBA" id="ARBA00023125"/>
    </source>
</evidence>
<dbReference type="InterPro" id="IPR014284">
    <property type="entry name" value="RNA_pol_sigma-70_dom"/>
</dbReference>
<dbReference type="GO" id="GO:0003677">
    <property type="term" value="F:DNA binding"/>
    <property type="evidence" value="ECO:0007669"/>
    <property type="project" value="InterPro"/>
</dbReference>
<keyword evidence="5" id="KW-0804">Transcription</keyword>
<dbReference type="InterPro" id="IPR013324">
    <property type="entry name" value="RNA_pol_sigma_r3/r4-like"/>
</dbReference>
<dbReference type="SUPFAM" id="SSF88946">
    <property type="entry name" value="Sigma2 domain of RNA polymerase sigma factors"/>
    <property type="match status" value="1"/>
</dbReference>
<feature type="region of interest" description="Disordered" evidence="6">
    <location>
        <begin position="1"/>
        <end position="42"/>
    </location>
</feature>
<gene>
    <name evidence="9" type="ORF">ESB00_09075</name>
</gene>
<reference evidence="9 10" key="1">
    <citation type="submission" date="2019-01" db="EMBL/GenBank/DDBJ databases">
        <title>Lacunisphaera sp. strain TWA-58.</title>
        <authorList>
            <person name="Chen W.-M."/>
        </authorList>
    </citation>
    <scope>NUCLEOTIDE SEQUENCE [LARGE SCALE GENOMIC DNA]</scope>
    <source>
        <strain evidence="9 10">TWA-58</strain>
    </source>
</reference>
<evidence type="ECO:0000256" key="6">
    <source>
        <dbReference type="SAM" id="MobiDB-lite"/>
    </source>
</evidence>
<feature type="domain" description="RNA polymerase sigma-70 region 2" evidence="7">
    <location>
        <begin position="62"/>
        <end position="131"/>
    </location>
</feature>
<dbReference type="InterPro" id="IPR039425">
    <property type="entry name" value="RNA_pol_sigma-70-like"/>
</dbReference>
<keyword evidence="4" id="KW-0238">DNA-binding</keyword>
<evidence type="ECO:0000256" key="3">
    <source>
        <dbReference type="ARBA" id="ARBA00023082"/>
    </source>
</evidence>
<comment type="caution">
    <text evidence="9">The sequence shown here is derived from an EMBL/GenBank/DDBJ whole genome shotgun (WGS) entry which is preliminary data.</text>
</comment>
<dbReference type="PANTHER" id="PTHR43133">
    <property type="entry name" value="RNA POLYMERASE ECF-TYPE SIGMA FACTO"/>
    <property type="match status" value="1"/>
</dbReference>
<dbReference type="NCBIfam" id="TIGR02937">
    <property type="entry name" value="sigma70-ECF"/>
    <property type="match status" value="1"/>
</dbReference>
<keyword evidence="2" id="KW-0805">Transcription regulation</keyword>
<keyword evidence="10" id="KW-1185">Reference proteome</keyword>